<accession>A0A8R1Z3F8</accession>
<evidence type="ECO:0000313" key="2">
    <source>
        <dbReference type="Proteomes" id="UP000005239"/>
    </source>
</evidence>
<gene>
    <name evidence="1" type="primary">WBGene00282960</name>
</gene>
<keyword evidence="2" id="KW-1185">Reference proteome</keyword>
<accession>A0A2A6BBK0</accession>
<evidence type="ECO:0000313" key="1">
    <source>
        <dbReference type="EnsemblMetazoa" id="PPA44591.1"/>
    </source>
</evidence>
<dbReference type="EnsemblMetazoa" id="PPA44591.1">
    <property type="protein sequence ID" value="PPA44591.1"/>
    <property type="gene ID" value="WBGene00282960"/>
</dbReference>
<dbReference type="AlphaFoldDB" id="A0A2A6BBK0"/>
<organism evidence="1 2">
    <name type="scientific">Pristionchus pacificus</name>
    <name type="common">Parasitic nematode worm</name>
    <dbReference type="NCBI Taxonomy" id="54126"/>
    <lineage>
        <taxon>Eukaryota</taxon>
        <taxon>Metazoa</taxon>
        <taxon>Ecdysozoa</taxon>
        <taxon>Nematoda</taxon>
        <taxon>Chromadorea</taxon>
        <taxon>Rhabditida</taxon>
        <taxon>Rhabditina</taxon>
        <taxon>Diplogasteromorpha</taxon>
        <taxon>Diplogasteroidea</taxon>
        <taxon>Neodiplogasteridae</taxon>
        <taxon>Pristionchus</taxon>
    </lineage>
</organism>
<sequence length="180" mass="19803">MNREIDGCCTPPVISTSYWNILESIINHKVHQALWAITETDILLVGLLLVLGVELENGACAATLNQGPSYFPNDLPFLLPFPTVTDGSIEAKISVIVPDGSIEGARSEGHSTAQISQHQILRGIFVVLSIEEVSHFVLGQREQLERSLRHFTLDLDDVRAKSILGGLGLVVELKFIRIKH</sequence>
<dbReference type="Proteomes" id="UP000005239">
    <property type="component" value="Unassembled WGS sequence"/>
</dbReference>
<reference evidence="1" key="2">
    <citation type="submission" date="2022-06" db="UniProtKB">
        <authorList>
            <consortium name="EnsemblMetazoa"/>
        </authorList>
    </citation>
    <scope>IDENTIFICATION</scope>
    <source>
        <strain evidence="1">PS312</strain>
    </source>
</reference>
<reference evidence="2" key="1">
    <citation type="journal article" date="2008" name="Nat. Genet.">
        <title>The Pristionchus pacificus genome provides a unique perspective on nematode lifestyle and parasitism.</title>
        <authorList>
            <person name="Dieterich C."/>
            <person name="Clifton S.W."/>
            <person name="Schuster L.N."/>
            <person name="Chinwalla A."/>
            <person name="Delehaunty K."/>
            <person name="Dinkelacker I."/>
            <person name="Fulton L."/>
            <person name="Fulton R."/>
            <person name="Godfrey J."/>
            <person name="Minx P."/>
            <person name="Mitreva M."/>
            <person name="Roeseler W."/>
            <person name="Tian H."/>
            <person name="Witte H."/>
            <person name="Yang S.P."/>
            <person name="Wilson R.K."/>
            <person name="Sommer R.J."/>
        </authorList>
    </citation>
    <scope>NUCLEOTIDE SEQUENCE [LARGE SCALE GENOMIC DNA]</scope>
    <source>
        <strain evidence="2">PS312</strain>
    </source>
</reference>
<name>A0A2A6BBK0_PRIPA</name>
<protein>
    <submittedName>
        <fullName evidence="1">Uncharacterized protein</fullName>
    </submittedName>
</protein>
<proteinExistence type="predicted"/>